<dbReference type="RefSeq" id="XP_067926971.1">
    <property type="nucleotide sequence ID" value="XM_068061058.1"/>
</dbReference>
<name>A0A2C6LCG3_9APIC</name>
<organism evidence="2 3">
    <name type="scientific">Cystoisospora suis</name>
    <dbReference type="NCBI Taxonomy" id="483139"/>
    <lineage>
        <taxon>Eukaryota</taxon>
        <taxon>Sar</taxon>
        <taxon>Alveolata</taxon>
        <taxon>Apicomplexa</taxon>
        <taxon>Conoidasida</taxon>
        <taxon>Coccidia</taxon>
        <taxon>Eucoccidiorida</taxon>
        <taxon>Eimeriorina</taxon>
        <taxon>Sarcocystidae</taxon>
        <taxon>Cystoisospora</taxon>
    </lineage>
</organism>
<gene>
    <name evidence="2" type="ORF">CSUI_000851</name>
</gene>
<evidence type="ECO:0000313" key="2">
    <source>
        <dbReference type="EMBL" id="PHJ25299.1"/>
    </source>
</evidence>
<accession>A0A2C6LCG3</accession>
<dbReference type="OrthoDB" id="424794at2759"/>
<dbReference type="AlphaFoldDB" id="A0A2C6LCG3"/>
<dbReference type="GeneID" id="94424269"/>
<proteinExistence type="predicted"/>
<reference evidence="2 3" key="1">
    <citation type="journal article" date="2017" name="Int. J. Parasitol.">
        <title>The genome of the protozoan parasite Cystoisospora suis and a reverse vaccinology approach to identify vaccine candidates.</title>
        <authorList>
            <person name="Palmieri N."/>
            <person name="Shrestha A."/>
            <person name="Ruttkowski B."/>
            <person name="Beck T."/>
            <person name="Vogl C."/>
            <person name="Tomley F."/>
            <person name="Blake D.P."/>
            <person name="Joachim A."/>
        </authorList>
    </citation>
    <scope>NUCLEOTIDE SEQUENCE [LARGE SCALE GENOMIC DNA]</scope>
    <source>
        <strain evidence="2 3">Wien I</strain>
    </source>
</reference>
<dbReference type="EMBL" id="MIGC01000322">
    <property type="protein sequence ID" value="PHJ25299.1"/>
    <property type="molecule type" value="Genomic_DNA"/>
</dbReference>
<sequence length="462" mass="49564">MTVPESPGSALAPGCAGGAASAADAGVLQNEKQQVTTGPVVVRESLSYWVVYKPAFWSCLEDGTATSAGISRTSVVGYLQEHFSLGQAPAIYIAELNHGFLYPLETDWSGFLIVAKTVNGYAALNEQLIAGKLTGHFEVILRAEERDVLQIKTVPLLQLEPGSPEVVVVDVVIRDVFDASYETGGRPKSPDRARSAWCRPALQDYHKGDTARSYDCCPFLTHASITCQFQLRPEPGFLSRSFGSARQSGQDPPGSSGFLGPWRWCNRAFCHGTSITFHDIDAGVGSLEETMKGAQRADGGTDFDSLPISTFECALPTDLDGILRQLRQSGSLQSAKWDSGHSKHSSGSSGGMAIMPRGPSATSLRPSLLLGALLATSTGFILCRCWLGRRMGWNGLRFGRSGGSWNGLGVGASSLLAVRDALLISWLFLETTVTNRFEDLQIFFSRALFGACPSNSIYPPPG</sequence>
<evidence type="ECO:0000313" key="3">
    <source>
        <dbReference type="Proteomes" id="UP000221165"/>
    </source>
</evidence>
<keyword evidence="3" id="KW-1185">Reference proteome</keyword>
<comment type="caution">
    <text evidence="2">The sequence shown here is derived from an EMBL/GenBank/DDBJ whole genome shotgun (WGS) entry which is preliminary data.</text>
</comment>
<dbReference type="Proteomes" id="UP000221165">
    <property type="component" value="Unassembled WGS sequence"/>
</dbReference>
<protein>
    <submittedName>
        <fullName evidence="2">Uncharacterized protein</fullName>
    </submittedName>
</protein>
<dbReference type="VEuPathDB" id="ToxoDB:CSUI_000851"/>
<evidence type="ECO:0000256" key="1">
    <source>
        <dbReference type="SAM" id="MobiDB-lite"/>
    </source>
</evidence>
<feature type="region of interest" description="Disordered" evidence="1">
    <location>
        <begin position="333"/>
        <end position="352"/>
    </location>
</feature>